<feature type="transmembrane region" description="Helical" evidence="9">
    <location>
        <begin position="131"/>
        <end position="152"/>
    </location>
</feature>
<organism evidence="12">
    <name type="scientific">Photinus pyralis</name>
    <name type="common">Common eastern firefly</name>
    <name type="synonym">Lampyris pyralis</name>
    <dbReference type="NCBI Taxonomy" id="7054"/>
    <lineage>
        <taxon>Eukaryota</taxon>
        <taxon>Metazoa</taxon>
        <taxon>Ecdysozoa</taxon>
        <taxon>Arthropoda</taxon>
        <taxon>Hexapoda</taxon>
        <taxon>Insecta</taxon>
        <taxon>Pterygota</taxon>
        <taxon>Neoptera</taxon>
        <taxon>Endopterygota</taxon>
        <taxon>Coleoptera</taxon>
        <taxon>Polyphaga</taxon>
        <taxon>Elateriformia</taxon>
        <taxon>Elateroidea</taxon>
        <taxon>Lampyridae</taxon>
        <taxon>Lampyrinae</taxon>
        <taxon>Photinus</taxon>
    </lineage>
</organism>
<feature type="transmembrane region" description="Helical" evidence="9">
    <location>
        <begin position="86"/>
        <end position="111"/>
    </location>
</feature>
<feature type="domain" description="ABC transporter" evidence="10">
    <location>
        <begin position="403"/>
        <end position="622"/>
    </location>
</feature>
<dbReference type="FunFam" id="3.40.50.300:FF:000973">
    <property type="entry name" value="Multidrug resistance-associated protein 4"/>
    <property type="match status" value="1"/>
</dbReference>
<dbReference type="InterPro" id="IPR003593">
    <property type="entry name" value="AAA+_ATPase"/>
</dbReference>
<dbReference type="SUPFAM" id="SSF90123">
    <property type="entry name" value="ABC transporter transmembrane region"/>
    <property type="match status" value="2"/>
</dbReference>
<feature type="transmembrane region" description="Helical" evidence="9">
    <location>
        <begin position="809"/>
        <end position="827"/>
    </location>
</feature>
<evidence type="ECO:0000256" key="7">
    <source>
        <dbReference type="ARBA" id="ARBA00022989"/>
    </source>
</evidence>
<dbReference type="Gene3D" id="3.40.50.300">
    <property type="entry name" value="P-loop containing nucleotide triphosphate hydrolases"/>
    <property type="match status" value="2"/>
</dbReference>
<dbReference type="SUPFAM" id="SSF52540">
    <property type="entry name" value="P-loop containing nucleoside triphosphate hydrolases"/>
    <property type="match status" value="2"/>
</dbReference>
<evidence type="ECO:0000259" key="11">
    <source>
        <dbReference type="PROSITE" id="PS50929"/>
    </source>
</evidence>
<dbReference type="InterPro" id="IPR003439">
    <property type="entry name" value="ABC_transporter-like_ATP-bd"/>
</dbReference>
<accession>A0A1Y1JX00</accession>
<dbReference type="PANTHER" id="PTHR24223">
    <property type="entry name" value="ATP-BINDING CASSETTE SUB-FAMILY C"/>
    <property type="match status" value="1"/>
</dbReference>
<keyword evidence="6" id="KW-0067">ATP-binding</keyword>
<dbReference type="InterPro" id="IPR027417">
    <property type="entry name" value="P-loop_NTPase"/>
</dbReference>
<reference evidence="12" key="1">
    <citation type="journal article" date="2016" name="Sci. Rep.">
        <title>Molecular characterization of firefly nuptial gifts: a multi-omics approach sheds light on postcopulatory sexual selection.</title>
        <authorList>
            <person name="Al-Wathiqui N."/>
            <person name="Fallon T.R."/>
            <person name="South A."/>
            <person name="Weng J.K."/>
            <person name="Lewis S.M."/>
        </authorList>
    </citation>
    <scope>NUCLEOTIDE SEQUENCE</scope>
</reference>
<dbReference type="InterPro" id="IPR017871">
    <property type="entry name" value="ABC_transporter-like_CS"/>
</dbReference>
<evidence type="ECO:0000256" key="8">
    <source>
        <dbReference type="ARBA" id="ARBA00023136"/>
    </source>
</evidence>
<dbReference type="GO" id="GO:0016020">
    <property type="term" value="C:membrane"/>
    <property type="evidence" value="ECO:0007669"/>
    <property type="project" value="UniProtKB-SubCell"/>
</dbReference>
<dbReference type="InterPro" id="IPR050173">
    <property type="entry name" value="ABC_transporter_C-like"/>
</dbReference>
<keyword evidence="4" id="KW-0677">Repeat</keyword>
<dbReference type="CDD" id="cd03250">
    <property type="entry name" value="ABCC_MRP_domain1"/>
    <property type="match status" value="1"/>
</dbReference>
<dbReference type="InterPro" id="IPR044726">
    <property type="entry name" value="ABCC_6TM_D2"/>
</dbReference>
<dbReference type="FunFam" id="3.40.50.300:FF:000163">
    <property type="entry name" value="Multidrug resistance-associated protein member 4"/>
    <property type="match status" value="1"/>
</dbReference>
<evidence type="ECO:0000313" key="12">
    <source>
        <dbReference type="EMBL" id="JAV53653.1"/>
    </source>
</evidence>
<dbReference type="CDD" id="cd03244">
    <property type="entry name" value="ABCC_MRP_domain2"/>
    <property type="match status" value="1"/>
</dbReference>
<evidence type="ECO:0000259" key="10">
    <source>
        <dbReference type="PROSITE" id="PS50893"/>
    </source>
</evidence>
<sequence length="1243" mass="138829">MNGGVRPIRKRNPRDAANLLSHLFIGYIYKTIGKGVRKDLEDSDVYEVIRGCESKTLGDRLEKEWRKEVSKKKPSLLKAILRIHGLIYICLGVSIFVYETTLVTILEPILMGKVTSYFEPGTNRTKSETTLYTIGLCGCSVLLCLCNNQFLLGLLTMSLKIRVAVTSLIYRKCLKLNTNFSAQYNAGKAVTLVSKDILQFFDSADYALMIVVGIPQFCVMMVVSYLQIGVSAIAGASLIFFVLPINLYLGKLATSYRLKTAGKTDNRIKSTQEILTAMRIIKLYTWEKFFSKSLDTLRKREIKDLRILLYIKALASAFGELSSRIAFYICVITYITLGNHITAEKAFIVTGCFGALRSVLTTYMPMGITQLAELKASLGRITSFLLLEEVPEAICRDVRAGEIIVKDLTVKLAGETVLAAVNVEISKGLTLIIGPTGSGKSSFLKAILGDVSLSEGKVTRSGNVSYGSQEPWLFPATVRQNIIFGEKFDEDRFRDVIKVCALERDLGAFANGDQTIVTDRGLNLSKGQKARINLARAIYKEADIYLLDDCLSSVDNRVGKHIFDECIKGFLKNSICVLVSNSPLRLDGDDVVMVLSNCRVKFCDRFSNFAKWDDKEVDTNLSYNTSDPKMEIETVSNTISPEKNDVSAPDNYRELNRVGQVNRSVYFAYFASGGGWKMLLAVLLFFIAAQVANSWSDYFVSFWVDMEQDLTGFHLNNTIDSAEYSELEDAHDKVIKSYSFVMLGASIFTVLRAVVFYIFSCKASSAIHSSVMANILRTRTSFFDNNLSGNVLNRFSRDLAVIDEQMPGTLDGVLNVILSVLGVFFVVSSVNLYFIIPSLIFMVLLYFARRLYLPTGRSLRRLEGASRSPMIGYINATLEGLTTIRASRAQTILEKEFDNHQDVYSSVVYMNIVASRAFGFYVDMTCAFYIAVITLSFLLFKTESLAGKVGLAISQSFRLTSLLQNGIRQWAELESQMTSTERVLEYNSLNVEEATGSKPGTWPSKGTIEYKNVHLQYSAKAEPVLKNVNFYLESRQKVGVVGRTGAGKTSLVSTLFRMYDYEGSIIIDDVDIKTVAIKYLRSKISIIPQDPVLFSGTVRTNLDPYYKYQDKVLWDALDEVEMKNCFKTLDAEITESGTGLSVGERQLLCLARAVVHNNSILVLDEATANLDPRTDNLIQRTIRRRFGGCTVITIAHRLNTVIDSDVIIVMDGGKIVQFGPPKVLLEDKDSLFYCMVKDSRIEF</sequence>
<dbReference type="PROSITE" id="PS00211">
    <property type="entry name" value="ABC_TRANSPORTER_1"/>
    <property type="match status" value="2"/>
</dbReference>
<feature type="transmembrane region" description="Helical" evidence="9">
    <location>
        <begin position="666"/>
        <end position="689"/>
    </location>
</feature>
<dbReference type="GO" id="GO:0016887">
    <property type="term" value="F:ATP hydrolysis activity"/>
    <property type="evidence" value="ECO:0007669"/>
    <property type="project" value="InterPro"/>
</dbReference>
<dbReference type="PROSITE" id="PS50929">
    <property type="entry name" value="ABC_TM1F"/>
    <property type="match status" value="2"/>
</dbReference>
<dbReference type="GO" id="GO:0005524">
    <property type="term" value="F:ATP binding"/>
    <property type="evidence" value="ECO:0007669"/>
    <property type="project" value="UniProtKB-KW"/>
</dbReference>
<dbReference type="Pfam" id="PF00664">
    <property type="entry name" value="ABC_membrane"/>
    <property type="match status" value="2"/>
</dbReference>
<proteinExistence type="predicted"/>
<dbReference type="FunFam" id="1.20.1560.10:FF:000014">
    <property type="entry name" value="Multidrug resistance-associated protein member 4"/>
    <property type="match status" value="1"/>
</dbReference>
<evidence type="ECO:0000256" key="4">
    <source>
        <dbReference type="ARBA" id="ARBA00022737"/>
    </source>
</evidence>
<dbReference type="Gene3D" id="1.20.1560.10">
    <property type="entry name" value="ABC transporter type 1, transmembrane domain"/>
    <property type="match status" value="2"/>
</dbReference>
<feature type="domain" description="ABC transmembrane type-1" evidence="11">
    <location>
        <begin position="680"/>
        <end position="975"/>
    </location>
</feature>
<evidence type="ECO:0008006" key="13">
    <source>
        <dbReference type="Google" id="ProtNLM"/>
    </source>
</evidence>
<evidence type="ECO:0000256" key="5">
    <source>
        <dbReference type="ARBA" id="ARBA00022741"/>
    </source>
</evidence>
<dbReference type="AlphaFoldDB" id="A0A1Y1JX00"/>
<feature type="transmembrane region" description="Helical" evidence="9">
    <location>
        <begin position="206"/>
        <end position="226"/>
    </location>
</feature>
<dbReference type="EMBL" id="GEZM01098909">
    <property type="protein sequence ID" value="JAV53653.1"/>
    <property type="molecule type" value="Transcribed_RNA"/>
</dbReference>
<keyword evidence="5" id="KW-0547">Nucleotide-binding</keyword>
<keyword evidence="2" id="KW-0813">Transport</keyword>
<dbReference type="InterPro" id="IPR011527">
    <property type="entry name" value="ABC1_TM_dom"/>
</dbReference>
<dbReference type="SMART" id="SM00382">
    <property type="entry name" value="AAA"/>
    <property type="match status" value="2"/>
</dbReference>
<evidence type="ECO:0000256" key="9">
    <source>
        <dbReference type="SAM" id="Phobius"/>
    </source>
</evidence>
<evidence type="ECO:0000256" key="2">
    <source>
        <dbReference type="ARBA" id="ARBA00022448"/>
    </source>
</evidence>
<evidence type="ECO:0000256" key="1">
    <source>
        <dbReference type="ARBA" id="ARBA00004141"/>
    </source>
</evidence>
<dbReference type="FunFam" id="1.20.1560.10:FF:000026">
    <property type="entry name" value="Multidrug resistance-associated protein lethal(2)03659"/>
    <property type="match status" value="1"/>
</dbReference>
<protein>
    <recommendedName>
        <fullName evidence="13">Multidrug resistance-associated protein lethal(2)03659</fullName>
    </recommendedName>
</protein>
<feature type="domain" description="ABC transporter" evidence="10">
    <location>
        <begin position="1008"/>
        <end position="1237"/>
    </location>
</feature>
<feature type="transmembrane region" description="Helical" evidence="9">
    <location>
        <begin position="738"/>
        <end position="759"/>
    </location>
</feature>
<dbReference type="Pfam" id="PF00005">
    <property type="entry name" value="ABC_tran"/>
    <property type="match status" value="2"/>
</dbReference>
<dbReference type="CDD" id="cd18579">
    <property type="entry name" value="ABC_6TM_ABCC_D1"/>
    <property type="match status" value="1"/>
</dbReference>
<evidence type="ECO:0000256" key="6">
    <source>
        <dbReference type="ARBA" id="ARBA00022840"/>
    </source>
</evidence>
<dbReference type="PANTHER" id="PTHR24223:SF448">
    <property type="entry name" value="FI20146P1-RELATED"/>
    <property type="match status" value="1"/>
</dbReference>
<dbReference type="InterPro" id="IPR036640">
    <property type="entry name" value="ABC1_TM_sf"/>
</dbReference>
<feature type="transmembrane region" description="Helical" evidence="9">
    <location>
        <begin position="232"/>
        <end position="249"/>
    </location>
</feature>
<dbReference type="InterPro" id="IPR044746">
    <property type="entry name" value="ABCC_6TM_D1"/>
</dbReference>
<dbReference type="CDD" id="cd18580">
    <property type="entry name" value="ABC_6TM_ABCC_D2"/>
    <property type="match status" value="1"/>
</dbReference>
<feature type="domain" description="ABC transmembrane type-1" evidence="11">
    <location>
        <begin position="100"/>
        <end position="358"/>
    </location>
</feature>
<evidence type="ECO:0000256" key="3">
    <source>
        <dbReference type="ARBA" id="ARBA00022692"/>
    </source>
</evidence>
<feature type="transmembrane region" description="Helical" evidence="9">
    <location>
        <begin position="920"/>
        <end position="940"/>
    </location>
</feature>
<keyword evidence="8 9" id="KW-0472">Membrane</keyword>
<dbReference type="GO" id="GO:0140359">
    <property type="term" value="F:ABC-type transporter activity"/>
    <property type="evidence" value="ECO:0007669"/>
    <property type="project" value="InterPro"/>
</dbReference>
<keyword evidence="3 9" id="KW-0812">Transmembrane</keyword>
<comment type="subcellular location">
    <subcellularLocation>
        <location evidence="1">Membrane</location>
        <topology evidence="1">Multi-pass membrane protein</topology>
    </subcellularLocation>
</comment>
<feature type="transmembrane region" description="Helical" evidence="9">
    <location>
        <begin position="307"/>
        <end position="335"/>
    </location>
</feature>
<keyword evidence="7 9" id="KW-1133">Transmembrane helix</keyword>
<dbReference type="PROSITE" id="PS50893">
    <property type="entry name" value="ABC_TRANSPORTER_2"/>
    <property type="match status" value="2"/>
</dbReference>
<name>A0A1Y1JX00_PHOPY</name>